<accession>A0A7K0DGX0</accession>
<keyword evidence="1" id="KW-1133">Transmembrane helix</keyword>
<name>A0A7K0DGX0_9NOCA</name>
<evidence type="ECO:0008006" key="4">
    <source>
        <dbReference type="Google" id="ProtNLM"/>
    </source>
</evidence>
<gene>
    <name evidence="2" type="ORF">NRB56_03340</name>
</gene>
<protein>
    <recommendedName>
        <fullName evidence="4">Secreted protein</fullName>
    </recommendedName>
</protein>
<dbReference type="EMBL" id="WEGI01000001">
    <property type="protein sequence ID" value="MQY24781.1"/>
    <property type="molecule type" value="Genomic_DNA"/>
</dbReference>
<dbReference type="Proteomes" id="UP000431401">
    <property type="component" value="Unassembled WGS sequence"/>
</dbReference>
<evidence type="ECO:0000313" key="3">
    <source>
        <dbReference type="Proteomes" id="UP000431401"/>
    </source>
</evidence>
<keyword evidence="1" id="KW-0812">Transmembrane</keyword>
<evidence type="ECO:0000313" key="2">
    <source>
        <dbReference type="EMBL" id="MQY24781.1"/>
    </source>
</evidence>
<evidence type="ECO:0000256" key="1">
    <source>
        <dbReference type="SAM" id="Phobius"/>
    </source>
</evidence>
<proteinExistence type="predicted"/>
<reference evidence="2 3" key="1">
    <citation type="submission" date="2019-10" db="EMBL/GenBank/DDBJ databases">
        <title>Nocardia macrotermitis sp. nov. and Nocardia aurantia sp. nov., isolated from the gut of fungus growing-termite Macrotermes natalensis.</title>
        <authorList>
            <person name="Benndorf R."/>
            <person name="Schwitalla J."/>
            <person name="Martin K."/>
            <person name="De Beer W."/>
            <person name="Kaster A.-K."/>
            <person name="Vollmers J."/>
            <person name="Poulsen M."/>
            <person name="Beemelmanns C."/>
        </authorList>
    </citation>
    <scope>NUCLEOTIDE SEQUENCE [LARGE SCALE GENOMIC DNA]</scope>
    <source>
        <strain evidence="2 3">RB56</strain>
    </source>
</reference>
<comment type="caution">
    <text evidence="2">The sequence shown here is derived from an EMBL/GenBank/DDBJ whole genome shotgun (WGS) entry which is preliminary data.</text>
</comment>
<keyword evidence="3" id="KW-1185">Reference proteome</keyword>
<organism evidence="2 3">
    <name type="scientific">Nocardia aurantia</name>
    <dbReference type="NCBI Taxonomy" id="2585199"/>
    <lineage>
        <taxon>Bacteria</taxon>
        <taxon>Bacillati</taxon>
        <taxon>Actinomycetota</taxon>
        <taxon>Actinomycetes</taxon>
        <taxon>Mycobacteriales</taxon>
        <taxon>Nocardiaceae</taxon>
        <taxon>Nocardia</taxon>
    </lineage>
</organism>
<sequence length="423" mass="44490">MAPRLPESLRTGTRWLRRFAVTTPGVLVAIAFGAVLLCLVTGLIGASELNDRTGRRDTALQREEPLADAAQRLYVALSAADASAASAFLSGGVESPQIRAQYRQSLTDAANALAAATAGVGDPATRQIVARIDADLPVYTGLVESARANNRQGFPVGSAYLREASALMQNSLLPTAAQLTTQRYAAVRSDQRVITRPPWITVVLLLLVVAGAVAGSRILLRRTNRLFNLGLVAAAAAAVLALVWIVAATVAAHGAIDGGPSGTAARTESLARARILAQQARTDETLELITRGDTQAPEDDFKAKTTTLRDRLGAAAGPGSPMPQQLARWLDGHALQVNAYNGANYLAAVDQAIGTGPDSSTRRFTDLDNALRDAIADSRDHLREDIGNGGDSWSGCELGTLGLMVFAAIAAVGGLWPRLKEFL</sequence>
<feature type="transmembrane region" description="Helical" evidence="1">
    <location>
        <begin position="227"/>
        <end position="252"/>
    </location>
</feature>
<feature type="transmembrane region" description="Helical" evidence="1">
    <location>
        <begin position="199"/>
        <end position="220"/>
    </location>
</feature>
<feature type="transmembrane region" description="Helical" evidence="1">
    <location>
        <begin position="21"/>
        <end position="46"/>
    </location>
</feature>
<dbReference type="AlphaFoldDB" id="A0A7K0DGX0"/>
<keyword evidence="1" id="KW-0472">Membrane</keyword>